<reference evidence="2 3" key="1">
    <citation type="journal article" date="2024" name="G3 (Bethesda)">
        <title>Genome assembly of Hibiscus sabdariffa L. provides insights into metabolisms of medicinal natural products.</title>
        <authorList>
            <person name="Kim T."/>
        </authorList>
    </citation>
    <scope>NUCLEOTIDE SEQUENCE [LARGE SCALE GENOMIC DNA]</scope>
    <source>
        <strain evidence="2">TK-2024</strain>
        <tissue evidence="2">Old leaves</tissue>
    </source>
</reference>
<accession>A0ABR2GJH4</accession>
<name>A0ABR2GJH4_9ROSI</name>
<comment type="caution">
    <text evidence="2">The sequence shown here is derived from an EMBL/GenBank/DDBJ whole genome shotgun (WGS) entry which is preliminary data.</text>
</comment>
<dbReference type="PANTHER" id="PTHR10635:SF0">
    <property type="entry name" value="COATOMER SUBUNIT BETA"/>
    <property type="match status" value="1"/>
</dbReference>
<gene>
    <name evidence="2" type="ORF">V6N12_052430</name>
</gene>
<dbReference type="PANTHER" id="PTHR10635">
    <property type="entry name" value="COATOMER SUBUNIT BETA"/>
    <property type="match status" value="1"/>
</dbReference>
<protein>
    <recommendedName>
        <fullName evidence="1">Coatomer beta subunit appendage platform domain-containing protein</fullName>
    </recommendedName>
</protein>
<dbReference type="EMBL" id="JBBPBM010000001">
    <property type="protein sequence ID" value="KAK8602626.1"/>
    <property type="molecule type" value="Genomic_DNA"/>
</dbReference>
<keyword evidence="3" id="KW-1185">Reference proteome</keyword>
<feature type="domain" description="Coatomer beta subunit appendage platform" evidence="1">
    <location>
        <begin position="2"/>
        <end position="47"/>
    </location>
</feature>
<dbReference type="Proteomes" id="UP001472677">
    <property type="component" value="Unassembled WGS sequence"/>
</dbReference>
<evidence type="ECO:0000313" key="2">
    <source>
        <dbReference type="EMBL" id="KAK8602626.1"/>
    </source>
</evidence>
<proteinExistence type="predicted"/>
<dbReference type="InterPro" id="IPR029446">
    <property type="entry name" value="COPB1_appendage_platform_dom"/>
</dbReference>
<dbReference type="InterPro" id="IPR016460">
    <property type="entry name" value="COPB1"/>
</dbReference>
<evidence type="ECO:0000313" key="3">
    <source>
        <dbReference type="Proteomes" id="UP001472677"/>
    </source>
</evidence>
<evidence type="ECO:0000259" key="1">
    <source>
        <dbReference type="Pfam" id="PF14806"/>
    </source>
</evidence>
<dbReference type="Pfam" id="PF14806">
    <property type="entry name" value="Coatomer_b_Cpla"/>
    <property type="match status" value="1"/>
</dbReference>
<sequence>MESGFLAANLYAKSVFGEDALVNLSVEKLSGHIRMRSKNQGIALSLGIRQVLSKRDAVDAIIFQHHLFHR</sequence>
<organism evidence="2 3">
    <name type="scientific">Hibiscus sabdariffa</name>
    <name type="common">roselle</name>
    <dbReference type="NCBI Taxonomy" id="183260"/>
    <lineage>
        <taxon>Eukaryota</taxon>
        <taxon>Viridiplantae</taxon>
        <taxon>Streptophyta</taxon>
        <taxon>Embryophyta</taxon>
        <taxon>Tracheophyta</taxon>
        <taxon>Spermatophyta</taxon>
        <taxon>Magnoliopsida</taxon>
        <taxon>eudicotyledons</taxon>
        <taxon>Gunneridae</taxon>
        <taxon>Pentapetalae</taxon>
        <taxon>rosids</taxon>
        <taxon>malvids</taxon>
        <taxon>Malvales</taxon>
        <taxon>Malvaceae</taxon>
        <taxon>Malvoideae</taxon>
        <taxon>Hibiscus</taxon>
    </lineage>
</organism>